<dbReference type="EMBL" id="BMKR01000003">
    <property type="protein sequence ID" value="GGF67110.1"/>
    <property type="molecule type" value="Genomic_DNA"/>
</dbReference>
<name>A0A917FE79_9BACL</name>
<protein>
    <submittedName>
        <fullName evidence="1">Uncharacterized protein</fullName>
    </submittedName>
</protein>
<sequence length="78" mass="9113">MAIPWRIYRESGHAVETEKESWKCKNPHPHAVWIYTVELWGGRAEFYCSDVNHIPCLFQEVTTQGFHRFTVSSYVSPA</sequence>
<keyword evidence="2" id="KW-1185">Reference proteome</keyword>
<proteinExistence type="predicted"/>
<comment type="caution">
    <text evidence="1">The sequence shown here is derived from an EMBL/GenBank/DDBJ whole genome shotgun (WGS) entry which is preliminary data.</text>
</comment>
<dbReference type="Proteomes" id="UP000637643">
    <property type="component" value="Unassembled WGS sequence"/>
</dbReference>
<accession>A0A917FE79</accession>
<reference evidence="1" key="1">
    <citation type="journal article" date="2014" name="Int. J. Syst. Evol. Microbiol.">
        <title>Complete genome sequence of Corynebacterium casei LMG S-19264T (=DSM 44701T), isolated from a smear-ripened cheese.</title>
        <authorList>
            <consortium name="US DOE Joint Genome Institute (JGI-PGF)"/>
            <person name="Walter F."/>
            <person name="Albersmeier A."/>
            <person name="Kalinowski J."/>
            <person name="Ruckert C."/>
        </authorList>
    </citation>
    <scope>NUCLEOTIDE SEQUENCE</scope>
    <source>
        <strain evidence="1">CGMCC 1.16134</strain>
    </source>
</reference>
<dbReference type="AlphaFoldDB" id="A0A917FE79"/>
<reference evidence="1" key="2">
    <citation type="submission" date="2020-09" db="EMBL/GenBank/DDBJ databases">
        <authorList>
            <person name="Sun Q."/>
            <person name="Zhou Y."/>
        </authorList>
    </citation>
    <scope>NUCLEOTIDE SEQUENCE</scope>
    <source>
        <strain evidence="1">CGMCC 1.16134</strain>
    </source>
</reference>
<evidence type="ECO:0000313" key="1">
    <source>
        <dbReference type="EMBL" id="GGF67110.1"/>
    </source>
</evidence>
<organism evidence="1 2">
    <name type="scientific">Paenibacillus albidus</name>
    <dbReference type="NCBI Taxonomy" id="2041023"/>
    <lineage>
        <taxon>Bacteria</taxon>
        <taxon>Bacillati</taxon>
        <taxon>Bacillota</taxon>
        <taxon>Bacilli</taxon>
        <taxon>Bacillales</taxon>
        <taxon>Paenibacillaceae</taxon>
        <taxon>Paenibacillus</taxon>
    </lineage>
</organism>
<gene>
    <name evidence="1" type="ORF">GCM10010912_10110</name>
</gene>
<evidence type="ECO:0000313" key="2">
    <source>
        <dbReference type="Proteomes" id="UP000637643"/>
    </source>
</evidence>